<evidence type="ECO:0000313" key="2">
    <source>
        <dbReference type="Proteomes" id="UP000789375"/>
    </source>
</evidence>
<gene>
    <name evidence="1" type="ORF">FMOSSE_LOCUS13636</name>
</gene>
<accession>A0A9N9EYX8</accession>
<sequence>NSLFNGENHGALICLGRTNVKLHHDGVMYLIGIFWCTFSYGLDIRECETKLSYPRKEYRYYHVTMKLMKKQEVMNEAYITITGLGAYHPTQYSTSDEFLRGRVELTR</sequence>
<dbReference type="Proteomes" id="UP000789375">
    <property type="component" value="Unassembled WGS sequence"/>
</dbReference>
<feature type="non-terminal residue" evidence="1">
    <location>
        <position position="107"/>
    </location>
</feature>
<reference evidence="1" key="1">
    <citation type="submission" date="2021-06" db="EMBL/GenBank/DDBJ databases">
        <authorList>
            <person name="Kallberg Y."/>
            <person name="Tangrot J."/>
            <person name="Rosling A."/>
        </authorList>
    </citation>
    <scope>NUCLEOTIDE SEQUENCE</scope>
    <source>
        <strain evidence="1">87-6 pot B 2015</strain>
    </source>
</reference>
<dbReference type="AlphaFoldDB" id="A0A9N9EYX8"/>
<proteinExistence type="predicted"/>
<evidence type="ECO:0000313" key="1">
    <source>
        <dbReference type="EMBL" id="CAG8697080.1"/>
    </source>
</evidence>
<comment type="caution">
    <text evidence="1">The sequence shown here is derived from an EMBL/GenBank/DDBJ whole genome shotgun (WGS) entry which is preliminary data.</text>
</comment>
<name>A0A9N9EYX8_FUNMO</name>
<dbReference type="EMBL" id="CAJVPP010008458">
    <property type="protein sequence ID" value="CAG8697080.1"/>
    <property type="molecule type" value="Genomic_DNA"/>
</dbReference>
<organism evidence="1 2">
    <name type="scientific">Funneliformis mosseae</name>
    <name type="common">Endomycorrhizal fungus</name>
    <name type="synonym">Glomus mosseae</name>
    <dbReference type="NCBI Taxonomy" id="27381"/>
    <lineage>
        <taxon>Eukaryota</taxon>
        <taxon>Fungi</taxon>
        <taxon>Fungi incertae sedis</taxon>
        <taxon>Mucoromycota</taxon>
        <taxon>Glomeromycotina</taxon>
        <taxon>Glomeromycetes</taxon>
        <taxon>Glomerales</taxon>
        <taxon>Glomeraceae</taxon>
        <taxon>Funneliformis</taxon>
    </lineage>
</organism>
<protein>
    <submittedName>
        <fullName evidence="1">11927_t:CDS:1</fullName>
    </submittedName>
</protein>
<keyword evidence="2" id="KW-1185">Reference proteome</keyword>